<dbReference type="STRING" id="1109443.G4TXJ2"/>
<feature type="region of interest" description="Disordered" evidence="1">
    <location>
        <begin position="1"/>
        <end position="24"/>
    </location>
</feature>
<dbReference type="HOGENOM" id="CLU_1993502_0_0_1"/>
<gene>
    <name evidence="2" type="ORF">PIIN_10035</name>
</gene>
<evidence type="ECO:0000256" key="1">
    <source>
        <dbReference type="SAM" id="MobiDB-lite"/>
    </source>
</evidence>
<dbReference type="OrthoDB" id="5599163at2759"/>
<dbReference type="Proteomes" id="UP000007148">
    <property type="component" value="Unassembled WGS sequence"/>
</dbReference>
<protein>
    <submittedName>
        <fullName evidence="2">Uncharacterized protein</fullName>
    </submittedName>
</protein>
<organism evidence="2 3">
    <name type="scientific">Serendipita indica (strain DSM 11827)</name>
    <name type="common">Root endophyte fungus</name>
    <name type="synonym">Piriformospora indica</name>
    <dbReference type="NCBI Taxonomy" id="1109443"/>
    <lineage>
        <taxon>Eukaryota</taxon>
        <taxon>Fungi</taxon>
        <taxon>Dikarya</taxon>
        <taxon>Basidiomycota</taxon>
        <taxon>Agaricomycotina</taxon>
        <taxon>Agaricomycetes</taxon>
        <taxon>Sebacinales</taxon>
        <taxon>Serendipitaceae</taxon>
        <taxon>Serendipita</taxon>
    </lineage>
</organism>
<evidence type="ECO:0000313" key="2">
    <source>
        <dbReference type="EMBL" id="CCA76035.1"/>
    </source>
</evidence>
<reference evidence="2 3" key="1">
    <citation type="journal article" date="2011" name="PLoS Pathog.">
        <title>Endophytic Life Strategies Decoded by Genome and Transcriptome Analyses of the Mutualistic Root Symbiont Piriformospora indica.</title>
        <authorList>
            <person name="Zuccaro A."/>
            <person name="Lahrmann U."/>
            <person name="Guldener U."/>
            <person name="Langen G."/>
            <person name="Pfiffi S."/>
            <person name="Biedenkopf D."/>
            <person name="Wong P."/>
            <person name="Samans B."/>
            <person name="Grimm C."/>
            <person name="Basiewicz M."/>
            <person name="Murat C."/>
            <person name="Martin F."/>
            <person name="Kogel K.H."/>
        </authorList>
    </citation>
    <scope>NUCLEOTIDE SEQUENCE [LARGE SCALE GENOMIC DNA]</scope>
    <source>
        <strain evidence="2 3">DSM 11827</strain>
    </source>
</reference>
<accession>G4TXJ2</accession>
<proteinExistence type="predicted"/>
<sequence>MGRGEVEDNNDGEGSPRRRRGCASWMNKTKKWMRGVRGRGTNFLTVYKRVDKTADPVPGVTPECAKTVCGFPSNPLCTLSHVPSEEKPRKDGQRVTRTRLDHLKLNAGGFLPAHGGSSFRIYLIY</sequence>
<comment type="caution">
    <text evidence="2">The sequence shown here is derived from an EMBL/GenBank/DDBJ whole genome shotgun (WGS) entry which is preliminary data.</text>
</comment>
<dbReference type="InParanoid" id="G4TXJ2"/>
<name>G4TXJ2_SERID</name>
<evidence type="ECO:0000313" key="3">
    <source>
        <dbReference type="Proteomes" id="UP000007148"/>
    </source>
</evidence>
<keyword evidence="3" id="KW-1185">Reference proteome</keyword>
<dbReference type="AlphaFoldDB" id="G4TXJ2"/>
<dbReference type="EMBL" id="CAFZ01000586">
    <property type="protein sequence ID" value="CCA76035.1"/>
    <property type="molecule type" value="Genomic_DNA"/>
</dbReference>